<dbReference type="EMBL" id="CAEZXP010000001">
    <property type="protein sequence ID" value="CAB4684400.1"/>
    <property type="molecule type" value="Genomic_DNA"/>
</dbReference>
<dbReference type="AlphaFoldDB" id="A0A6J6NCT1"/>
<proteinExistence type="predicted"/>
<name>A0A6J6NCT1_9ZZZZ</name>
<evidence type="ECO:0000313" key="1">
    <source>
        <dbReference type="EMBL" id="CAB4684400.1"/>
    </source>
</evidence>
<accession>A0A6J6NCT1</accession>
<sequence length="120" mass="11990">MKKLAAALTLVAALAFSAVSFAADSPTTTTATAPAKGGAAGNGALAAHLAQIQDRASKLSAKCAAHPNPKCTARKAAFVTKLNDFDAKLATRIAATTGPKKLAKLNEAKTAVDSLISSLG</sequence>
<protein>
    <submittedName>
        <fullName evidence="1">Unannotated protein</fullName>
    </submittedName>
</protein>
<organism evidence="1">
    <name type="scientific">freshwater metagenome</name>
    <dbReference type="NCBI Taxonomy" id="449393"/>
    <lineage>
        <taxon>unclassified sequences</taxon>
        <taxon>metagenomes</taxon>
        <taxon>ecological metagenomes</taxon>
    </lineage>
</organism>
<gene>
    <name evidence="1" type="ORF">UFOPK2399_00177</name>
</gene>
<reference evidence="1" key="1">
    <citation type="submission" date="2020-05" db="EMBL/GenBank/DDBJ databases">
        <authorList>
            <person name="Chiriac C."/>
            <person name="Salcher M."/>
            <person name="Ghai R."/>
            <person name="Kavagutti S V."/>
        </authorList>
    </citation>
    <scope>NUCLEOTIDE SEQUENCE</scope>
</reference>